<keyword evidence="3" id="KW-1185">Reference proteome</keyword>
<feature type="domain" description="AsmA" evidence="1">
    <location>
        <begin position="23"/>
        <end position="126"/>
    </location>
</feature>
<dbReference type="AlphaFoldDB" id="A0A437MLY6"/>
<dbReference type="GO" id="GO:0005886">
    <property type="term" value="C:plasma membrane"/>
    <property type="evidence" value="ECO:0007669"/>
    <property type="project" value="TreeGrafter"/>
</dbReference>
<dbReference type="EMBL" id="SACL01000001">
    <property type="protein sequence ID" value="RVT98678.1"/>
    <property type="molecule type" value="Genomic_DNA"/>
</dbReference>
<organism evidence="2 3">
    <name type="scientific">Rhodovarius crocodyli</name>
    <dbReference type="NCBI Taxonomy" id="1979269"/>
    <lineage>
        <taxon>Bacteria</taxon>
        <taxon>Pseudomonadati</taxon>
        <taxon>Pseudomonadota</taxon>
        <taxon>Alphaproteobacteria</taxon>
        <taxon>Acetobacterales</taxon>
        <taxon>Roseomonadaceae</taxon>
        <taxon>Rhodovarius</taxon>
    </lineage>
</organism>
<protein>
    <submittedName>
        <fullName evidence="2">AsmA family protein</fullName>
    </submittedName>
</protein>
<evidence type="ECO:0000313" key="2">
    <source>
        <dbReference type="EMBL" id="RVT98678.1"/>
    </source>
</evidence>
<dbReference type="OrthoDB" id="7233633at2"/>
<evidence type="ECO:0000313" key="3">
    <source>
        <dbReference type="Proteomes" id="UP000282957"/>
    </source>
</evidence>
<dbReference type="InterPro" id="IPR052894">
    <property type="entry name" value="AsmA-related"/>
</dbReference>
<proteinExistence type="predicted"/>
<gene>
    <name evidence="2" type="ORF">EOD42_00770</name>
</gene>
<dbReference type="RefSeq" id="WP_127785150.1">
    <property type="nucleotide sequence ID" value="NZ_SACL01000001.1"/>
</dbReference>
<dbReference type="Proteomes" id="UP000282957">
    <property type="component" value="Unassembled WGS sequence"/>
</dbReference>
<feature type="domain" description="AsmA" evidence="1">
    <location>
        <begin position="701"/>
        <end position="877"/>
    </location>
</feature>
<dbReference type="PANTHER" id="PTHR30441">
    <property type="entry name" value="DUF748 DOMAIN-CONTAINING PROTEIN"/>
    <property type="match status" value="1"/>
</dbReference>
<name>A0A437MLY6_9PROT</name>
<sequence length="946" mass="99377">MAGNRHDPSGRAGVIRRLLPAVALLLALGTGALLLLPARIDWDRYRPALAEHAGDRLGRRIAINGALRLRFLPETVLEADGIEVGPSGDGVELTAAALRLRLDPWHLLLGRISVREVALVGADIRLPWPPSRLPTLRPLGSLTALDARLEQSRISVSGVSFDGVNARLLAGGLADALSMEGRFAWRGQPVAFSATLGRAGDDGVAPFDLSAQLGAARVSTRGVLLAEGGYEGRLEAGGPDLSAVLPTPPGAFSAQARLTATAELLAADQLQLVLAGQQARGGISLRYAPTLRLDASLLASSYELDAWEQAFRRGGTTALPVSIDLSAESATLRGVRLRQLRVGVQLEQGRIRVPDGRAELPGGMKLGISGAGTAEASEWRISLDGPRAEALSPVLPALGIALPGFALPEGPLRGTLRLALDANQATLSEMALTLDGQPVRGGASWRWGQRPFLGAGLELGRIDLANWMGTLPSLSAMDLELRLSVATARWGGRDFDNLSLDGSASGGRVVLRRLRARHAGAEITAAANVTLSPLRVQEATLELEGGQLAQLLGTAPGALPLGAAPVRLRASLSGPPEQLALRAEADVEDARAEAQLTLDANEPRAQGSLTLRHPGAARFLAPWLSPGMAEWINGGSFALIANLGLRGRALSAESIDMLAGQQRVRGALGLNLSGDRPRLTGQLSTEALRLPEDPGLGGLGALRALDAEITWRADRMELPPLPPVTEARGGLRLDGGRLALELAEGRVQSGALRGLLEIDPAEGLPRVNLTLNLDGLAVTEPLPATPPQILSGTADMALRLTARGTAWPAWRSSLQGEGQVSMRDGTVGGLDMAALAAGIARTETLEAQRAIQAALAGGSTTFQRLMLPFAVQAGQFSLRGATMGTEAGEARLAGGIDLPRGVGELRVTVPVPDAPEIGLWFNGRLGAMQRLAETARYMRWRIERER</sequence>
<comment type="caution">
    <text evidence="2">The sequence shown here is derived from an EMBL/GenBank/DDBJ whole genome shotgun (WGS) entry which is preliminary data.</text>
</comment>
<dbReference type="GO" id="GO:0090313">
    <property type="term" value="P:regulation of protein targeting to membrane"/>
    <property type="evidence" value="ECO:0007669"/>
    <property type="project" value="TreeGrafter"/>
</dbReference>
<dbReference type="Pfam" id="PF05170">
    <property type="entry name" value="AsmA"/>
    <property type="match status" value="2"/>
</dbReference>
<dbReference type="PANTHER" id="PTHR30441:SF4">
    <property type="entry name" value="PROTEIN ASMA"/>
    <property type="match status" value="1"/>
</dbReference>
<evidence type="ECO:0000259" key="1">
    <source>
        <dbReference type="Pfam" id="PF05170"/>
    </source>
</evidence>
<reference evidence="2 3" key="1">
    <citation type="submission" date="2019-01" db="EMBL/GenBank/DDBJ databases">
        <authorList>
            <person name="Chen W.-M."/>
        </authorList>
    </citation>
    <scope>NUCLEOTIDE SEQUENCE [LARGE SCALE GENOMIC DNA]</scope>
    <source>
        <strain evidence="2 3">CCP-6</strain>
    </source>
</reference>
<accession>A0A437MLY6</accession>
<dbReference type="InterPro" id="IPR007844">
    <property type="entry name" value="AsmA"/>
</dbReference>